<organism evidence="2 3">
    <name type="scientific">Alistipes ihumii AP11</name>
    <dbReference type="NCBI Taxonomy" id="1211813"/>
    <lineage>
        <taxon>Bacteria</taxon>
        <taxon>Pseudomonadati</taxon>
        <taxon>Bacteroidota</taxon>
        <taxon>Bacteroidia</taxon>
        <taxon>Bacteroidales</taxon>
        <taxon>Rikenellaceae</taxon>
        <taxon>Alistipes</taxon>
    </lineage>
</organism>
<accession>A0ABY5V118</accession>
<sequence>MKISSDKPGPVRLIEAFLCALFVFSFSLAEGMMVPPETGSPFSVSDSTYRRVIRDGARSMSCYLNYPQGSAKVQPDYRSNGEELDKLDRFIRQVFRDSLIYVDSICLSGYCSIEGAFDVNDRLARNRATGFGKYLDDRYGLSSRYPVRITWVAEDWDGLRGAVEASRMNYRDEVLFLIDQTGVFEGREKKLMDLGGGEPYAYMLKEFFPGLRRVEITVSYDLRRIMEEKLHRKLDEAEFETALSKERAAAEAEERRLAELERQKQQAQQAAEQAARMAAERAALAERQRQREAEQARMEAQRQAAEAARLQAEREAAEAARLQRQEERKLYPLAGVKTNLLAWTGLLPDFKTAAFMPNLEAEFYFAGRWSVSASALYADWEYGGGKQFWGISSYSMEPRFWFRDDGLFRGFFVGVYGEAGDFNDQKDRRDDAATATNYTGTFWSAGVSAGYLLPLSRHWGLELSLRVGYRGAKYDVYDRELPYLYYNYSDKENKFTLTGLRLNVVYRFGHGRP</sequence>
<evidence type="ECO:0000313" key="2">
    <source>
        <dbReference type="EMBL" id="UWN57905.1"/>
    </source>
</evidence>
<evidence type="ECO:0000256" key="1">
    <source>
        <dbReference type="SAM" id="MobiDB-lite"/>
    </source>
</evidence>
<dbReference type="Pfam" id="PF12099">
    <property type="entry name" value="DUF3575"/>
    <property type="match status" value="1"/>
</dbReference>
<feature type="region of interest" description="Disordered" evidence="1">
    <location>
        <begin position="281"/>
        <end position="304"/>
    </location>
</feature>
<dbReference type="RefSeq" id="WP_232423172.1">
    <property type="nucleotide sequence ID" value="NZ_CAPH01000002.1"/>
</dbReference>
<gene>
    <name evidence="2" type="ORF">NQ491_03750</name>
</gene>
<proteinExistence type="predicted"/>
<dbReference type="GeneID" id="82890818"/>
<dbReference type="EMBL" id="CP102294">
    <property type="protein sequence ID" value="UWN57905.1"/>
    <property type="molecule type" value="Genomic_DNA"/>
</dbReference>
<name>A0ABY5V118_9BACT</name>
<protein>
    <submittedName>
        <fullName evidence="2">DUF3575 domain-containing protein</fullName>
    </submittedName>
</protein>
<feature type="compositionally biased region" description="Basic and acidic residues" evidence="1">
    <location>
        <begin position="283"/>
        <end position="300"/>
    </location>
</feature>
<dbReference type="Proteomes" id="UP001059295">
    <property type="component" value="Chromosome"/>
</dbReference>
<evidence type="ECO:0000313" key="3">
    <source>
        <dbReference type="Proteomes" id="UP001059295"/>
    </source>
</evidence>
<keyword evidence="3" id="KW-1185">Reference proteome</keyword>
<dbReference type="InterPro" id="IPR021958">
    <property type="entry name" value="DUF3575"/>
</dbReference>
<reference evidence="2" key="1">
    <citation type="journal article" date="2022" name="Cell">
        <title>Design, construction, and in vivo augmentation of a complex gut microbiome.</title>
        <authorList>
            <person name="Cheng A.G."/>
            <person name="Ho P.Y."/>
            <person name="Aranda-Diaz A."/>
            <person name="Jain S."/>
            <person name="Yu F.B."/>
            <person name="Meng X."/>
            <person name="Wang M."/>
            <person name="Iakiviak M."/>
            <person name="Nagashima K."/>
            <person name="Zhao A."/>
            <person name="Murugkar P."/>
            <person name="Patil A."/>
            <person name="Atabakhsh K."/>
            <person name="Weakley A."/>
            <person name="Yan J."/>
            <person name="Brumbaugh A.R."/>
            <person name="Higginbottom S."/>
            <person name="Dimas A."/>
            <person name="Shiver A.L."/>
            <person name="Deutschbauer A."/>
            <person name="Neff N."/>
            <person name="Sonnenburg J.L."/>
            <person name="Huang K.C."/>
            <person name="Fischbach M.A."/>
        </authorList>
    </citation>
    <scope>NUCLEOTIDE SEQUENCE</scope>
    <source>
        <strain evidence="2">AP11</strain>
    </source>
</reference>